<accession>A0A1S4G4N1</accession>
<keyword evidence="5 9" id="KW-1133">Transmembrane helix</keyword>
<evidence type="ECO:0000256" key="7">
    <source>
        <dbReference type="ARBA" id="ARBA00023242"/>
    </source>
</evidence>
<dbReference type="GO" id="GO:0005637">
    <property type="term" value="C:nuclear inner membrane"/>
    <property type="evidence" value="ECO:0007669"/>
    <property type="project" value="UniProtKB-SubCell"/>
</dbReference>
<reference evidence="11 12" key="1">
    <citation type="submission" date="2017-06" db="EMBL/GenBank/DDBJ databases">
        <title>Aedes aegypti genome working group (AGWG) sequencing and assembly.</title>
        <authorList>
            <consortium name="Aedes aegypti Genome Working Group (AGWG)"/>
            <person name="Matthews B.J."/>
        </authorList>
    </citation>
    <scope>NUCLEOTIDE SEQUENCE [LARGE SCALE GENOMIC DNA]</scope>
    <source>
        <strain evidence="11 12">LVP_AGWG</strain>
    </source>
</reference>
<dbReference type="Proteomes" id="UP000008820">
    <property type="component" value="Chromosome 1"/>
</dbReference>
<dbReference type="OrthoDB" id="509138at2759"/>
<dbReference type="AlphaFoldDB" id="A0A1S4G4N1"/>
<gene>
    <name evidence="11" type="primary">5579474</name>
</gene>
<evidence type="ECO:0000256" key="10">
    <source>
        <dbReference type="SAM" id="SignalP"/>
    </source>
</evidence>
<name>A0A1S4G4N1_AEDAE</name>
<evidence type="ECO:0000313" key="12">
    <source>
        <dbReference type="Proteomes" id="UP000008820"/>
    </source>
</evidence>
<keyword evidence="4 10" id="KW-0732">Signal</keyword>
<evidence type="ECO:0000256" key="9">
    <source>
        <dbReference type="SAM" id="Phobius"/>
    </source>
</evidence>
<dbReference type="InParanoid" id="A0A1S4G4N1"/>
<dbReference type="EnsemblMetazoa" id="AAEL015356-RA">
    <property type="protein sequence ID" value="AAEL015356-PA"/>
    <property type="gene ID" value="AAEL015356"/>
</dbReference>
<dbReference type="Pfam" id="PF10225">
    <property type="entry name" value="NEMP"/>
    <property type="match status" value="1"/>
</dbReference>
<organism evidence="11 12">
    <name type="scientific">Aedes aegypti</name>
    <name type="common">Yellowfever mosquito</name>
    <name type="synonym">Culex aegypti</name>
    <dbReference type="NCBI Taxonomy" id="7159"/>
    <lineage>
        <taxon>Eukaryota</taxon>
        <taxon>Metazoa</taxon>
        <taxon>Ecdysozoa</taxon>
        <taxon>Arthropoda</taxon>
        <taxon>Hexapoda</taxon>
        <taxon>Insecta</taxon>
        <taxon>Pterygota</taxon>
        <taxon>Neoptera</taxon>
        <taxon>Endopterygota</taxon>
        <taxon>Diptera</taxon>
        <taxon>Nematocera</taxon>
        <taxon>Culicoidea</taxon>
        <taxon>Culicidae</taxon>
        <taxon>Culicinae</taxon>
        <taxon>Aedini</taxon>
        <taxon>Aedes</taxon>
        <taxon>Stegomyia</taxon>
    </lineage>
</organism>
<comment type="subcellular location">
    <subcellularLocation>
        <location evidence="1">Nucleus inner membrane</location>
        <topology evidence="1">Multi-pass membrane protein</topology>
        <orientation evidence="1">Nucleoplasmic side</orientation>
    </subcellularLocation>
</comment>
<feature type="transmembrane region" description="Helical" evidence="9">
    <location>
        <begin position="168"/>
        <end position="189"/>
    </location>
</feature>
<feature type="transmembrane region" description="Helical" evidence="9">
    <location>
        <begin position="201"/>
        <end position="220"/>
    </location>
</feature>
<evidence type="ECO:0000256" key="3">
    <source>
        <dbReference type="ARBA" id="ARBA00022692"/>
    </source>
</evidence>
<evidence type="ECO:0000313" key="11">
    <source>
        <dbReference type="EnsemblMetazoa" id="AAEL015356-PA"/>
    </source>
</evidence>
<feature type="transmembrane region" description="Helical" evidence="9">
    <location>
        <begin position="263"/>
        <end position="279"/>
    </location>
</feature>
<dbReference type="PANTHER" id="PTHR13598">
    <property type="entry name" value="AT07567P-RELATED"/>
    <property type="match status" value="1"/>
</dbReference>
<sequence length="506" mass="58201">MSQNTAKLILKITAVVLIVVELCSGASVNYLEPDGVITYKPDPSRIYRPGLRTYCYRGREKQLVHAFQTVFLNFECDHDDFSQYEGGTPEEVRAHHETEQSLFSFNLLSNSRKRVIKMDPFNQSCIGVVSGEEYTVRLNLIRIDFWRVIWLAVGVFVFLSSAKLSNNALFYYICGVFLGVFASFLVVVYMASKLFPRKPMMYGVMLGGWTLGIYFAQMLMDNLRLIFVTYQVYVFWYILTTGFISFVICYRMGPPKNQRSKDLIKWSLQLAALGAVFFSSAYREATTGLCIAMLLFYYFPRSVLLRIRSFYRRRFPPKRRFLTNEEYYEQGVRETTKALEELRAYCSSPDCKQWSTVLKLRDPSRFASFMEGSSHLMDDEILEYETSNAHMDISDDEEEDESGQNGQGDSPLILEDNSDDDEEEEHSRARVTPSRGPTNYRKFAQNRSSLRNGRNLTMSTSTPTNVSSRAPVTKRASRSRSRQPVPSAPPPPPTLQDDFEFSEEDE</sequence>
<dbReference type="VEuPathDB" id="VectorBase:AAEL015356"/>
<dbReference type="FunCoup" id="A0A1S4G4N1">
    <property type="interactions" value="1215"/>
</dbReference>
<comment type="similarity">
    <text evidence="2">Belongs to the NEMP family.</text>
</comment>
<feature type="transmembrane region" description="Helical" evidence="9">
    <location>
        <begin position="285"/>
        <end position="304"/>
    </location>
</feature>
<dbReference type="PANTHER" id="PTHR13598:SF1">
    <property type="entry name" value="AT07567P-RELATED"/>
    <property type="match status" value="1"/>
</dbReference>
<dbReference type="InterPro" id="IPR019358">
    <property type="entry name" value="NEMP_fam"/>
</dbReference>
<proteinExistence type="inferred from homology"/>
<evidence type="ECO:0000256" key="8">
    <source>
        <dbReference type="SAM" id="MobiDB-lite"/>
    </source>
</evidence>
<evidence type="ECO:0000256" key="6">
    <source>
        <dbReference type="ARBA" id="ARBA00023136"/>
    </source>
</evidence>
<evidence type="ECO:0000256" key="2">
    <source>
        <dbReference type="ARBA" id="ARBA00005748"/>
    </source>
</evidence>
<protein>
    <submittedName>
        <fullName evidence="11">Uncharacterized protein</fullName>
    </submittedName>
</protein>
<feature type="compositionally biased region" description="Polar residues" evidence="8">
    <location>
        <begin position="445"/>
        <end position="470"/>
    </location>
</feature>
<feature type="chain" id="PRO_5043624168" evidence="10">
    <location>
        <begin position="26"/>
        <end position="506"/>
    </location>
</feature>
<feature type="transmembrane region" description="Helical" evidence="9">
    <location>
        <begin position="232"/>
        <end position="251"/>
    </location>
</feature>
<keyword evidence="12" id="KW-1185">Reference proteome</keyword>
<reference evidence="11" key="2">
    <citation type="submission" date="2020-05" db="UniProtKB">
        <authorList>
            <consortium name="EnsemblMetazoa"/>
        </authorList>
    </citation>
    <scope>IDENTIFICATION</scope>
    <source>
        <strain evidence="11">LVP_AGWG</strain>
    </source>
</reference>
<feature type="compositionally biased region" description="Acidic residues" evidence="8">
    <location>
        <begin position="497"/>
        <end position="506"/>
    </location>
</feature>
<keyword evidence="3 9" id="KW-0812">Transmembrane</keyword>
<evidence type="ECO:0000256" key="5">
    <source>
        <dbReference type="ARBA" id="ARBA00022989"/>
    </source>
</evidence>
<feature type="region of interest" description="Disordered" evidence="8">
    <location>
        <begin position="394"/>
        <end position="506"/>
    </location>
</feature>
<evidence type="ECO:0000256" key="1">
    <source>
        <dbReference type="ARBA" id="ARBA00004575"/>
    </source>
</evidence>
<keyword evidence="7" id="KW-0539">Nucleus</keyword>
<keyword evidence="6 9" id="KW-0472">Membrane</keyword>
<feature type="transmembrane region" description="Helical" evidence="9">
    <location>
        <begin position="145"/>
        <end position="162"/>
    </location>
</feature>
<feature type="signal peptide" evidence="10">
    <location>
        <begin position="1"/>
        <end position="25"/>
    </location>
</feature>
<evidence type="ECO:0000256" key="4">
    <source>
        <dbReference type="ARBA" id="ARBA00022729"/>
    </source>
</evidence>